<reference evidence="3 4" key="1">
    <citation type="submission" date="2018-10" db="EMBL/GenBank/DDBJ databases">
        <title>Complete Genome Sequence and Transcriptomic Profiles of a Marine Bacterium, Pseudoalteromonas agarivorans Hao 2018.</title>
        <authorList>
            <person name="Hao L."/>
        </authorList>
    </citation>
    <scope>NUCLEOTIDE SEQUENCE [LARGE SCALE GENOMIC DNA]</scope>
    <source>
        <strain evidence="3 4">Hao 2018</strain>
    </source>
</reference>
<proteinExistence type="predicted"/>
<gene>
    <name evidence="3" type="ORF">D9T18_19030</name>
</gene>
<dbReference type="SUPFAM" id="SSF52540">
    <property type="entry name" value="P-loop containing nucleoside triphosphate hydrolases"/>
    <property type="match status" value="1"/>
</dbReference>
<evidence type="ECO:0000313" key="4">
    <source>
        <dbReference type="Proteomes" id="UP000279995"/>
    </source>
</evidence>
<dbReference type="AlphaFoldDB" id="A0AAD0U3G0"/>
<evidence type="ECO:0000313" key="3">
    <source>
        <dbReference type="EMBL" id="AYM88771.1"/>
    </source>
</evidence>
<name>A0AAD0U3G0_9GAMM</name>
<keyword evidence="1" id="KW-1133">Transmembrane helix</keyword>
<feature type="domain" description="KAP NTPase" evidence="2">
    <location>
        <begin position="32"/>
        <end position="409"/>
    </location>
</feature>
<sequence length="1113" mass="127812">MTKDELKYDYSFNVLHEQVATEDLFEDKTHEKVAYTLSNLIANTDQGLTIGLEGGWGSGKSTVINLLKHRLANTEEKTLFFAFDAWAHDGDPLRKIFLESLISSIDPKERDDKLNQLRNEVSARKKTVVVKTEKSASKLGKLLSLSALPIPVGAALLTAVKYDKLLFPWQNGASSADFTFLFGILFSFFPLLALAIWAKWGDKDVKTGDVKWDVLESESEENYTQDITENGERTSIEFERFFNEILSYVFDSKSEYAYEQAIIVIDNLDRVDPEYAQNIWSTLQTFFQHRTSSLNSLNHQWKNKLWFLIPFDREGIKNIWQGNLASSGASSDNSQVAASFMEKCFQITVEVPPPVMSAWIDYFKKCVKHSFTGWPEKQKLEYIESYTQCMSKLDISPTPRQIHTHINRAGVIALHWHGTFSAEAICIYSLSRQSMTESIFRAALLVDGIPNSFPNIQAVNKLKTELAGILFGVDANKGMQLLLTPEIKSALTDGDSVKLIELESTHNAAFWLAFRACSNDWMVTDSHIDEYKLNTITAIHEAFSDSKKKVVSFVRKIQAAFLSSFDNWKLDEFSYEVALKSLYNMTDKKEELLSELGKKTKRRINRVVNSIDKNEFRSSELCQLAELETFLKDLKAPIPRRHYTKLDIDSWQNWLEHCKKEHARFSSVAPQKSVFEQLIINSHFNQNALNKAYITTLEETFTMFPDNKLWIKLTPSIISWFNLNGREINAEVLFKLAIKVLSSASTEEKKAIKACVSEAPFWQRSAHADISTNPSLPFLVAISDHDFRDNQYVGTNVKSFFDEEFDEEMIAYAFDQFKTADELTSIWKLATDDRNEFAREIIRKIDNNDIFSLGAKWVDEIPWASDEETSTMVQKLCKSGAVKNIQSHVEEDPQIYSRTIYLLKEFGDEQAKGFVESLLQKLNREQWFEAINKYNELLHCIPENNPYFGKAWVDYFKSIVSGEIDEPEIKELKKLITLREKVLDLDDVQLPDITTKYFADNEKDTLSEEAFIEISPMILPKMRKVPQKDYELRLSYWIEKDYLSRVQWFLNADISKENTPLEVIIASVISKLKTTEGEEFSAYKQLNEKLSLGIDLDELLESTSLETEVPLDE</sequence>
<evidence type="ECO:0000259" key="2">
    <source>
        <dbReference type="Pfam" id="PF07693"/>
    </source>
</evidence>
<dbReference type="InterPro" id="IPR027417">
    <property type="entry name" value="P-loop_NTPase"/>
</dbReference>
<keyword evidence="1" id="KW-0472">Membrane</keyword>
<keyword evidence="1" id="KW-0812">Transmembrane</keyword>
<organism evidence="3 4">
    <name type="scientific">Pseudoalteromonas agarivorans</name>
    <dbReference type="NCBI Taxonomy" id="176102"/>
    <lineage>
        <taxon>Bacteria</taxon>
        <taxon>Pseudomonadati</taxon>
        <taxon>Pseudomonadota</taxon>
        <taxon>Gammaproteobacteria</taxon>
        <taxon>Alteromonadales</taxon>
        <taxon>Pseudoalteromonadaceae</taxon>
        <taxon>Pseudoalteromonas</taxon>
    </lineage>
</organism>
<dbReference type="InterPro" id="IPR011646">
    <property type="entry name" value="KAP_P-loop"/>
</dbReference>
<dbReference type="Proteomes" id="UP000279995">
    <property type="component" value="Chromosome II"/>
</dbReference>
<feature type="transmembrane region" description="Helical" evidence="1">
    <location>
        <begin position="180"/>
        <end position="198"/>
    </location>
</feature>
<dbReference type="EMBL" id="CP033066">
    <property type="protein sequence ID" value="AYM88771.1"/>
    <property type="molecule type" value="Genomic_DNA"/>
</dbReference>
<dbReference type="Pfam" id="PF07693">
    <property type="entry name" value="KAP_NTPase"/>
    <property type="match status" value="1"/>
</dbReference>
<protein>
    <recommendedName>
        <fullName evidence="2">KAP NTPase domain-containing protein</fullName>
    </recommendedName>
</protein>
<evidence type="ECO:0000256" key="1">
    <source>
        <dbReference type="SAM" id="Phobius"/>
    </source>
</evidence>
<accession>A0AAD0U3G0</accession>
<dbReference type="RefSeq" id="WP_121638546.1">
    <property type="nucleotide sequence ID" value="NZ_CP033066.1"/>
</dbReference>